<reference evidence="4" key="1">
    <citation type="journal article" date="2019" name="Int. J. Syst. Evol. Microbiol.">
        <title>The Global Catalogue of Microorganisms (GCM) 10K type strain sequencing project: providing services to taxonomists for standard genome sequencing and annotation.</title>
        <authorList>
            <consortium name="The Broad Institute Genomics Platform"/>
            <consortium name="The Broad Institute Genome Sequencing Center for Infectious Disease"/>
            <person name="Wu L."/>
            <person name="Ma J."/>
        </authorList>
    </citation>
    <scope>NUCLEOTIDE SEQUENCE [LARGE SCALE GENOMIC DNA]</scope>
    <source>
        <strain evidence="4">KCTC 32239</strain>
    </source>
</reference>
<dbReference type="PANTHER" id="PTHR43115">
    <property type="entry name" value="DEHYDROGENASE/REDUCTASE SDR FAMILY MEMBER 11"/>
    <property type="match status" value="1"/>
</dbReference>
<dbReference type="InterPro" id="IPR002347">
    <property type="entry name" value="SDR_fam"/>
</dbReference>
<gene>
    <name evidence="3" type="primary">sdh</name>
    <name evidence="3" type="ORF">GCM10011613_23270</name>
</gene>
<dbReference type="PROSITE" id="PS00061">
    <property type="entry name" value="ADH_SHORT"/>
    <property type="match status" value="1"/>
</dbReference>
<dbReference type="Proteomes" id="UP000619761">
    <property type="component" value="Unassembled WGS sequence"/>
</dbReference>
<keyword evidence="4" id="KW-1185">Reference proteome</keyword>
<keyword evidence="2" id="KW-0560">Oxidoreductase</keyword>
<sequence length="253" mass="26947">MTATYSRIAIVTGATSGIGEATAKKFITEGYGVVGSGRNGEKLQELKNELGEAFAFVAGEAWDQAVIENLFAEAQTKFGRAVDLVVVNAGRGLGGSVKDAPLAEFEDLLKVNITGALKLMQKAAKEFTKPEQLNFPAHAKDIVVIGSVVGRSVSPFSAVYGSSKFAVHSLAEGLRREICGQGVRVTLVEPGIVLSGFQTVAGYSDQTVKSFHERFGPVLIGEDVADAIYHTVSLPAHIHISDLVIRPTRQDYP</sequence>
<dbReference type="NCBIfam" id="NF038213">
    <property type="entry name" value="SDR_TniO_fam"/>
    <property type="match status" value="1"/>
</dbReference>
<dbReference type="Pfam" id="PF00106">
    <property type="entry name" value="adh_short"/>
    <property type="match status" value="1"/>
</dbReference>
<comment type="similarity">
    <text evidence="1">Belongs to the short-chain dehydrogenases/reductases (SDR) family.</text>
</comment>
<proteinExistence type="inferred from homology"/>
<dbReference type="SUPFAM" id="SSF51735">
    <property type="entry name" value="NAD(P)-binding Rossmann-fold domains"/>
    <property type="match status" value="1"/>
</dbReference>
<accession>A0ABQ3B7Z5</accession>
<evidence type="ECO:0000313" key="3">
    <source>
        <dbReference type="EMBL" id="GGY78027.1"/>
    </source>
</evidence>
<evidence type="ECO:0000256" key="2">
    <source>
        <dbReference type="ARBA" id="ARBA00023002"/>
    </source>
</evidence>
<evidence type="ECO:0000313" key="4">
    <source>
        <dbReference type="Proteomes" id="UP000619761"/>
    </source>
</evidence>
<dbReference type="InterPro" id="IPR020904">
    <property type="entry name" value="Sc_DH/Rdtase_CS"/>
</dbReference>
<dbReference type="EMBL" id="BMYZ01000002">
    <property type="protein sequence ID" value="GGY78027.1"/>
    <property type="molecule type" value="Genomic_DNA"/>
</dbReference>
<protein>
    <submittedName>
        <fullName evidence="3">Serine 3-dehydrogenase</fullName>
    </submittedName>
</protein>
<name>A0ABQ3B7Z5_9GAMM</name>
<organism evidence="3 4">
    <name type="scientific">Cellvibrio zantedeschiae</name>
    <dbReference type="NCBI Taxonomy" id="1237077"/>
    <lineage>
        <taxon>Bacteria</taxon>
        <taxon>Pseudomonadati</taxon>
        <taxon>Pseudomonadota</taxon>
        <taxon>Gammaproteobacteria</taxon>
        <taxon>Cellvibrionales</taxon>
        <taxon>Cellvibrionaceae</taxon>
        <taxon>Cellvibrio</taxon>
    </lineage>
</organism>
<dbReference type="InterPro" id="IPR036291">
    <property type="entry name" value="NAD(P)-bd_dom_sf"/>
</dbReference>
<dbReference type="PRINTS" id="PR00081">
    <property type="entry name" value="GDHRDH"/>
</dbReference>
<dbReference type="Gene3D" id="3.40.50.720">
    <property type="entry name" value="NAD(P)-binding Rossmann-like Domain"/>
    <property type="match status" value="1"/>
</dbReference>
<evidence type="ECO:0000256" key="1">
    <source>
        <dbReference type="ARBA" id="ARBA00006484"/>
    </source>
</evidence>
<dbReference type="PANTHER" id="PTHR43115:SF4">
    <property type="entry name" value="DEHYDROGENASE_REDUCTASE SDR FAMILY MEMBER 11"/>
    <property type="match status" value="1"/>
</dbReference>
<dbReference type="RefSeq" id="WP_189418798.1">
    <property type="nucleotide sequence ID" value="NZ_BMYZ01000002.1"/>
</dbReference>
<comment type="caution">
    <text evidence="3">The sequence shown here is derived from an EMBL/GenBank/DDBJ whole genome shotgun (WGS) entry which is preliminary data.</text>
</comment>